<proteinExistence type="predicted"/>
<dbReference type="Pfam" id="PF13302">
    <property type="entry name" value="Acetyltransf_3"/>
    <property type="match status" value="1"/>
</dbReference>
<name>A0ABZ1TS44_9ACTN</name>
<feature type="domain" description="N-acetyltransferase" evidence="1">
    <location>
        <begin position="13"/>
        <end position="174"/>
    </location>
</feature>
<reference evidence="2" key="1">
    <citation type="submission" date="2022-10" db="EMBL/GenBank/DDBJ databases">
        <title>The complete genomes of actinobacterial strains from the NBC collection.</title>
        <authorList>
            <person name="Joergensen T.S."/>
            <person name="Alvarez Arevalo M."/>
            <person name="Sterndorff E.B."/>
            <person name="Faurdal D."/>
            <person name="Vuksanovic O."/>
            <person name="Mourched A.-S."/>
            <person name="Charusanti P."/>
            <person name="Shaw S."/>
            <person name="Blin K."/>
            <person name="Weber T."/>
        </authorList>
    </citation>
    <scope>NUCLEOTIDE SEQUENCE</scope>
    <source>
        <strain evidence="2">NBC_00222</strain>
    </source>
</reference>
<dbReference type="SUPFAM" id="SSF55729">
    <property type="entry name" value="Acyl-CoA N-acyltransferases (Nat)"/>
    <property type="match status" value="1"/>
</dbReference>
<protein>
    <submittedName>
        <fullName evidence="2">GNAT family N-acetyltransferase</fullName>
    </submittedName>
</protein>
<dbReference type="EMBL" id="CP108110">
    <property type="protein sequence ID" value="WUQ81775.1"/>
    <property type="molecule type" value="Genomic_DNA"/>
</dbReference>
<dbReference type="InterPro" id="IPR016181">
    <property type="entry name" value="Acyl_CoA_acyltransferase"/>
</dbReference>
<dbReference type="Proteomes" id="UP001432222">
    <property type="component" value="Chromosome"/>
</dbReference>
<dbReference type="PANTHER" id="PTHR43441">
    <property type="entry name" value="RIBOSOMAL-PROTEIN-SERINE ACETYLTRANSFERASE"/>
    <property type="match status" value="1"/>
</dbReference>
<dbReference type="InterPro" id="IPR000182">
    <property type="entry name" value="GNAT_dom"/>
</dbReference>
<evidence type="ECO:0000259" key="1">
    <source>
        <dbReference type="PROSITE" id="PS51186"/>
    </source>
</evidence>
<gene>
    <name evidence="2" type="ORF">OHA16_01585</name>
</gene>
<evidence type="ECO:0000313" key="3">
    <source>
        <dbReference type="Proteomes" id="UP001432222"/>
    </source>
</evidence>
<accession>A0ABZ1TS44</accession>
<dbReference type="InterPro" id="IPR051908">
    <property type="entry name" value="Ribosomal_N-acetyltransferase"/>
</dbReference>
<keyword evidence="3" id="KW-1185">Reference proteome</keyword>
<organism evidence="2 3">
    <name type="scientific">Kitasatospora purpeofusca</name>
    <dbReference type="NCBI Taxonomy" id="67352"/>
    <lineage>
        <taxon>Bacteria</taxon>
        <taxon>Bacillati</taxon>
        <taxon>Actinomycetota</taxon>
        <taxon>Actinomycetes</taxon>
        <taxon>Kitasatosporales</taxon>
        <taxon>Streptomycetaceae</taxon>
        <taxon>Kitasatospora</taxon>
    </lineage>
</organism>
<evidence type="ECO:0000313" key="2">
    <source>
        <dbReference type="EMBL" id="WUQ81775.1"/>
    </source>
</evidence>
<sequence length="200" mass="21887">MEMPPRVIELDDLTLRRFDPEGDRAELFEVIDAARGHLRPWMTWVDEHSPVRTAEFLARRQEAWEAGRDFTFAVVLGGAIVGACQLFRREGGPGGVMEIGYWLHPAATGRGVATRAAGALVAEAFRFPGVEHVEISHDPANHASGAVAARLGFTEDRRRPAGTGEELVWRLGRQEGVVKEGVVEEGAVGDRKSFGSHPPK</sequence>
<dbReference type="RefSeq" id="WP_328952850.1">
    <property type="nucleotide sequence ID" value="NZ_CP108110.1"/>
</dbReference>
<dbReference type="PROSITE" id="PS51186">
    <property type="entry name" value="GNAT"/>
    <property type="match status" value="1"/>
</dbReference>
<dbReference type="Gene3D" id="3.40.630.30">
    <property type="match status" value="1"/>
</dbReference>
<dbReference type="PANTHER" id="PTHR43441:SF3">
    <property type="entry name" value="ACETYLTRANSFERASE"/>
    <property type="match status" value="1"/>
</dbReference>